<gene>
    <name evidence="2" type="ORF">RR49_01314</name>
</gene>
<name>A0A0F0LV33_9MICO</name>
<dbReference type="InterPro" id="IPR020046">
    <property type="entry name" value="5-3_exonucl_a-hlix_arch_N"/>
</dbReference>
<reference evidence="2 3" key="1">
    <citation type="submission" date="2015-02" db="EMBL/GenBank/DDBJ databases">
        <title>Draft genome sequences of ten Microbacterium spp. with emphasis on heavy metal contaminated environments.</title>
        <authorList>
            <person name="Corretto E."/>
        </authorList>
    </citation>
    <scope>NUCLEOTIDE SEQUENCE [LARGE SCALE GENOMIC DNA]</scope>
    <source>
        <strain evidence="2 3">DSM 18659</strain>
    </source>
</reference>
<dbReference type="Proteomes" id="UP000033451">
    <property type="component" value="Unassembled WGS sequence"/>
</dbReference>
<dbReference type="Pfam" id="PF02739">
    <property type="entry name" value="5_3_exonuc_N"/>
    <property type="match status" value="1"/>
</dbReference>
<dbReference type="GO" id="GO:0016788">
    <property type="term" value="F:hydrolase activity, acting on ester bonds"/>
    <property type="evidence" value="ECO:0007669"/>
    <property type="project" value="UniProtKB-ARBA"/>
</dbReference>
<organism evidence="2 3">
    <name type="scientific">Microbacterium ginsengisoli</name>
    <dbReference type="NCBI Taxonomy" id="400772"/>
    <lineage>
        <taxon>Bacteria</taxon>
        <taxon>Bacillati</taxon>
        <taxon>Actinomycetota</taxon>
        <taxon>Actinomycetes</taxon>
        <taxon>Micrococcales</taxon>
        <taxon>Microbacteriaceae</taxon>
        <taxon>Microbacterium</taxon>
    </lineage>
</organism>
<sequence length="72" mass="7334">MAAASDRLMLLDTASLYFRAFYGVPESVTAADGTPVNAVRGLLDSIARLGSTLRRTSSPAGTTTGVRGGASS</sequence>
<dbReference type="SUPFAM" id="SSF88723">
    <property type="entry name" value="PIN domain-like"/>
    <property type="match status" value="1"/>
</dbReference>
<evidence type="ECO:0000313" key="2">
    <source>
        <dbReference type="EMBL" id="KJL36978.1"/>
    </source>
</evidence>
<dbReference type="EMBL" id="JYIY01000070">
    <property type="protein sequence ID" value="KJL36978.1"/>
    <property type="molecule type" value="Genomic_DNA"/>
</dbReference>
<keyword evidence="3" id="KW-1185">Reference proteome</keyword>
<proteinExistence type="predicted"/>
<dbReference type="GO" id="GO:0004518">
    <property type="term" value="F:nuclease activity"/>
    <property type="evidence" value="ECO:0007669"/>
    <property type="project" value="UniProtKB-ARBA"/>
</dbReference>
<evidence type="ECO:0000259" key="1">
    <source>
        <dbReference type="Pfam" id="PF02739"/>
    </source>
</evidence>
<dbReference type="GO" id="GO:0003677">
    <property type="term" value="F:DNA binding"/>
    <property type="evidence" value="ECO:0007669"/>
    <property type="project" value="InterPro"/>
</dbReference>
<dbReference type="AlphaFoldDB" id="A0A0F0LV33"/>
<dbReference type="InterPro" id="IPR029060">
    <property type="entry name" value="PIN-like_dom_sf"/>
</dbReference>
<protein>
    <submittedName>
        <fullName evidence="2">DNA polymerase I</fullName>
    </submittedName>
</protein>
<accession>A0A0F0LV33</accession>
<dbReference type="STRING" id="400772.RR49_01314"/>
<dbReference type="PATRIC" id="fig|400772.4.peg.1337"/>
<feature type="domain" description="5'-3' exonuclease alpha-helical arch N-terminal" evidence="1">
    <location>
        <begin position="7"/>
        <end position="53"/>
    </location>
</feature>
<evidence type="ECO:0000313" key="3">
    <source>
        <dbReference type="Proteomes" id="UP000033451"/>
    </source>
</evidence>
<dbReference type="Gene3D" id="3.40.50.1010">
    <property type="entry name" value="5'-nuclease"/>
    <property type="match status" value="1"/>
</dbReference>
<comment type="caution">
    <text evidence="2">The sequence shown here is derived from an EMBL/GenBank/DDBJ whole genome shotgun (WGS) entry which is preliminary data.</text>
</comment>